<evidence type="ECO:0000313" key="7">
    <source>
        <dbReference type="EMBL" id="KAA9239983.1"/>
    </source>
</evidence>
<dbReference type="SMART" id="SM00047">
    <property type="entry name" value="LYZ2"/>
    <property type="match status" value="1"/>
</dbReference>
<dbReference type="Gene3D" id="3.90.1720.10">
    <property type="entry name" value="endopeptidase domain like (from Nostoc punctiforme)"/>
    <property type="match status" value="1"/>
</dbReference>
<dbReference type="PROSITE" id="PS51935">
    <property type="entry name" value="NLPC_P60"/>
    <property type="match status" value="1"/>
</dbReference>
<evidence type="ECO:0000256" key="2">
    <source>
        <dbReference type="ARBA" id="ARBA00010266"/>
    </source>
</evidence>
<dbReference type="EMBL" id="VYVN01000012">
    <property type="protein sequence ID" value="KAA9239983.1"/>
    <property type="molecule type" value="Genomic_DNA"/>
</dbReference>
<dbReference type="PANTHER" id="PTHR33308:SF9">
    <property type="entry name" value="PEPTIDOGLYCAN HYDROLASE FLGJ"/>
    <property type="match status" value="1"/>
</dbReference>
<reference evidence="8" key="1">
    <citation type="submission" date="2019-09" db="EMBL/GenBank/DDBJ databases">
        <title>Draft genome sequence assemblies of isolates from the urinary tract.</title>
        <authorList>
            <person name="Mores C.R."/>
            <person name="Putonti C."/>
            <person name="Wolfe A.J."/>
        </authorList>
    </citation>
    <scope>NUCLEOTIDE SEQUENCE [LARGE SCALE GENOMIC DNA]</scope>
    <source>
        <strain evidence="8">UMB8614</strain>
    </source>
</reference>
<dbReference type="Gene3D" id="1.10.530.10">
    <property type="match status" value="1"/>
</dbReference>
<dbReference type="SUPFAM" id="SSF54001">
    <property type="entry name" value="Cysteine proteinases"/>
    <property type="match status" value="1"/>
</dbReference>
<dbReference type="InterPro" id="IPR002901">
    <property type="entry name" value="MGlyc_endo_b_GlcNAc-like_dom"/>
</dbReference>
<dbReference type="Proteomes" id="UP000326476">
    <property type="component" value="Unassembled WGS sequence"/>
</dbReference>
<comment type="similarity">
    <text evidence="1">Belongs to the peptidase C40 family.</text>
</comment>
<evidence type="ECO:0000256" key="1">
    <source>
        <dbReference type="ARBA" id="ARBA00007074"/>
    </source>
</evidence>
<dbReference type="InterPro" id="IPR008044">
    <property type="entry name" value="Phage_lysin"/>
</dbReference>
<gene>
    <name evidence="7" type="ORF">F6I34_05660</name>
</gene>
<comment type="similarity">
    <text evidence="2">Belongs to the glycosyl hydrolase 73 family.</text>
</comment>
<dbReference type="PANTHER" id="PTHR33308">
    <property type="entry name" value="PEPTIDOGLYCAN HYDROLASE FLGJ"/>
    <property type="match status" value="1"/>
</dbReference>
<keyword evidence="5" id="KW-0788">Thiol protease</keyword>
<evidence type="ECO:0000256" key="3">
    <source>
        <dbReference type="ARBA" id="ARBA00022670"/>
    </source>
</evidence>
<proteinExistence type="inferred from homology"/>
<dbReference type="Pfam" id="PF01832">
    <property type="entry name" value="Glucosaminidase"/>
    <property type="match status" value="1"/>
</dbReference>
<evidence type="ECO:0000256" key="4">
    <source>
        <dbReference type="ARBA" id="ARBA00022801"/>
    </source>
</evidence>
<sequence length="457" mass="50912">MGFIEDVAPYAQKYSKNIFPSVTIAQAVLESGWGKSRLAQDYNNYFGIKGDGVVLPTLEDDGSGNYYQIKDSFRVYDDWGGAFKDHDAIFETSPKLMHIPKAKTPEDQCRAMVGSYATDTAYADKLIRIINANNLKQYDQGYDKGSDDVGINLQAAVDYMYSLANQGINYSMYGSRTGSDGTGDCSGTVYTALRQAGCSDAGWILNTDSMHDWLERNGFELIAHNQAWDAVMGDVCIFGTKGASGGAAGHVVLFVDAWNVIHCNYARNGVTVDNEAVVCPYSMGWYVYRLKDFKPEAPAKFEPGNKVDLQEYATHFQTSEKIADHVKGKTFTVKEVKAVNAANSDWAYLLADDTSYLGWILEQDLAKHIEKTDKFQIGDKVKLRGDKATHWAGIYTDLVRNGGQPVSERDIDKGLQDKAFQVTWLGDERTVELALLKEDGTQGQYRYIAYDWDLVDY</sequence>
<feature type="domain" description="NlpC/P60" evidence="6">
    <location>
        <begin position="146"/>
        <end position="293"/>
    </location>
</feature>
<organism evidence="7 8">
    <name type="scientific">Aerococcus tenax</name>
    <dbReference type="NCBI Taxonomy" id="3078812"/>
    <lineage>
        <taxon>Bacteria</taxon>
        <taxon>Bacillati</taxon>
        <taxon>Bacillota</taxon>
        <taxon>Bacilli</taxon>
        <taxon>Lactobacillales</taxon>
        <taxon>Aerococcaceae</taxon>
        <taxon>Aerococcus</taxon>
    </lineage>
</organism>
<dbReference type="RefSeq" id="WP_150982728.1">
    <property type="nucleotide sequence ID" value="NZ_VYVN01000012.1"/>
</dbReference>
<evidence type="ECO:0000256" key="5">
    <source>
        <dbReference type="ARBA" id="ARBA00022807"/>
    </source>
</evidence>
<dbReference type="GO" id="GO:0004040">
    <property type="term" value="F:amidase activity"/>
    <property type="evidence" value="ECO:0007669"/>
    <property type="project" value="InterPro"/>
</dbReference>
<dbReference type="InterPro" id="IPR038765">
    <property type="entry name" value="Papain-like_cys_pep_sf"/>
</dbReference>
<dbReference type="GO" id="GO:0008234">
    <property type="term" value="F:cysteine-type peptidase activity"/>
    <property type="evidence" value="ECO:0007669"/>
    <property type="project" value="UniProtKB-KW"/>
</dbReference>
<evidence type="ECO:0000313" key="8">
    <source>
        <dbReference type="Proteomes" id="UP000326476"/>
    </source>
</evidence>
<comment type="caution">
    <text evidence="7">The sequence shown here is derived from an EMBL/GenBank/DDBJ whole genome shotgun (WGS) entry which is preliminary data.</text>
</comment>
<evidence type="ECO:0000259" key="6">
    <source>
        <dbReference type="PROSITE" id="PS51935"/>
    </source>
</evidence>
<dbReference type="AlphaFoldDB" id="A0A5N1BQU4"/>
<dbReference type="Pfam" id="PF05382">
    <property type="entry name" value="Amidase_5"/>
    <property type="match status" value="1"/>
</dbReference>
<keyword evidence="4" id="KW-0378">Hydrolase</keyword>
<dbReference type="GO" id="GO:0006508">
    <property type="term" value="P:proteolysis"/>
    <property type="evidence" value="ECO:0007669"/>
    <property type="project" value="UniProtKB-KW"/>
</dbReference>
<dbReference type="InterPro" id="IPR051056">
    <property type="entry name" value="Glycosyl_Hydrolase_73"/>
</dbReference>
<keyword evidence="3" id="KW-0645">Protease</keyword>
<protein>
    <recommendedName>
        <fullName evidence="6">NlpC/P60 domain-containing protein</fullName>
    </recommendedName>
</protein>
<dbReference type="InterPro" id="IPR000064">
    <property type="entry name" value="NLP_P60_dom"/>
</dbReference>
<dbReference type="Gene3D" id="4.10.80.30">
    <property type="entry name" value="DNA polymerase, domain 6"/>
    <property type="match status" value="1"/>
</dbReference>
<name>A0A5N1BQU4_9LACT</name>
<keyword evidence="8" id="KW-1185">Reference proteome</keyword>
<accession>A0A5N1BQU4</accession>